<name>A0A8S5VBC3_9CAUD</name>
<protein>
    <submittedName>
        <fullName evidence="1">Uncharacterized protein</fullName>
    </submittedName>
</protein>
<proteinExistence type="predicted"/>
<organism evidence="1">
    <name type="scientific">Myoviridae sp. ctbEa13</name>
    <dbReference type="NCBI Taxonomy" id="2825136"/>
    <lineage>
        <taxon>Viruses</taxon>
        <taxon>Duplodnaviria</taxon>
        <taxon>Heunggongvirae</taxon>
        <taxon>Uroviricota</taxon>
        <taxon>Caudoviricetes</taxon>
    </lineage>
</organism>
<dbReference type="EMBL" id="BK016237">
    <property type="protein sequence ID" value="DAG04065.1"/>
    <property type="molecule type" value="Genomic_DNA"/>
</dbReference>
<reference evidence="1" key="1">
    <citation type="journal article" date="2021" name="Proc. Natl. Acad. Sci. U.S.A.">
        <title>A Catalog of Tens of Thousands of Viruses from Human Metagenomes Reveals Hidden Associations with Chronic Diseases.</title>
        <authorList>
            <person name="Tisza M.J."/>
            <person name="Buck C.B."/>
        </authorList>
    </citation>
    <scope>NUCLEOTIDE SEQUENCE</scope>
    <source>
        <strain evidence="1">CtbEa13</strain>
    </source>
</reference>
<accession>A0A8S5VBC3</accession>
<evidence type="ECO:0000313" key="1">
    <source>
        <dbReference type="EMBL" id="DAG04065.1"/>
    </source>
</evidence>
<sequence>MSHSNVVDVTSIHHSPLVRSKFVPIYYITHGGTLKNESTRISLS</sequence>